<dbReference type="EMBL" id="KN828101">
    <property type="protein sequence ID" value="KIK75454.1"/>
    <property type="molecule type" value="Genomic_DNA"/>
</dbReference>
<keyword evidence="2" id="KW-1185">Reference proteome</keyword>
<organism evidence="1 2">
    <name type="scientific">Paxillus rubicundulus Ve08.2h10</name>
    <dbReference type="NCBI Taxonomy" id="930991"/>
    <lineage>
        <taxon>Eukaryota</taxon>
        <taxon>Fungi</taxon>
        <taxon>Dikarya</taxon>
        <taxon>Basidiomycota</taxon>
        <taxon>Agaricomycotina</taxon>
        <taxon>Agaricomycetes</taxon>
        <taxon>Agaricomycetidae</taxon>
        <taxon>Boletales</taxon>
        <taxon>Paxilineae</taxon>
        <taxon>Paxillaceae</taxon>
        <taxon>Paxillus</taxon>
    </lineage>
</organism>
<proteinExistence type="predicted"/>
<dbReference type="AlphaFoldDB" id="A0A0D0D5Y0"/>
<evidence type="ECO:0000313" key="2">
    <source>
        <dbReference type="Proteomes" id="UP000054538"/>
    </source>
</evidence>
<dbReference type="Proteomes" id="UP000054538">
    <property type="component" value="Unassembled WGS sequence"/>
</dbReference>
<sequence>LPVAVLVCNPVPALCPQPTVANITHLSIGLVLCTTTLHHYHPSCQHHHQDLFPSAPAAQP</sequence>
<name>A0A0D0D5Y0_9AGAM</name>
<feature type="non-terminal residue" evidence="1">
    <location>
        <position position="1"/>
    </location>
</feature>
<feature type="non-terminal residue" evidence="1">
    <location>
        <position position="60"/>
    </location>
</feature>
<protein>
    <submittedName>
        <fullName evidence="1">Uncharacterized protein</fullName>
    </submittedName>
</protein>
<dbReference type="HOGENOM" id="CLU_2948185_0_0_1"/>
<accession>A0A0D0D5Y0</accession>
<evidence type="ECO:0000313" key="1">
    <source>
        <dbReference type="EMBL" id="KIK75454.1"/>
    </source>
</evidence>
<dbReference type="InParanoid" id="A0A0D0D5Y0"/>
<reference evidence="2" key="2">
    <citation type="submission" date="2015-01" db="EMBL/GenBank/DDBJ databases">
        <title>Evolutionary Origins and Diversification of the Mycorrhizal Mutualists.</title>
        <authorList>
            <consortium name="DOE Joint Genome Institute"/>
            <consortium name="Mycorrhizal Genomics Consortium"/>
            <person name="Kohler A."/>
            <person name="Kuo A."/>
            <person name="Nagy L.G."/>
            <person name="Floudas D."/>
            <person name="Copeland A."/>
            <person name="Barry K.W."/>
            <person name="Cichocki N."/>
            <person name="Veneault-Fourrey C."/>
            <person name="LaButti K."/>
            <person name="Lindquist E.A."/>
            <person name="Lipzen A."/>
            <person name="Lundell T."/>
            <person name="Morin E."/>
            <person name="Murat C."/>
            <person name="Riley R."/>
            <person name="Ohm R."/>
            <person name="Sun H."/>
            <person name="Tunlid A."/>
            <person name="Henrissat B."/>
            <person name="Grigoriev I.V."/>
            <person name="Hibbett D.S."/>
            <person name="Martin F."/>
        </authorList>
    </citation>
    <scope>NUCLEOTIDE SEQUENCE [LARGE SCALE GENOMIC DNA]</scope>
    <source>
        <strain evidence="2">Ve08.2h10</strain>
    </source>
</reference>
<reference evidence="1 2" key="1">
    <citation type="submission" date="2014-04" db="EMBL/GenBank/DDBJ databases">
        <authorList>
            <consortium name="DOE Joint Genome Institute"/>
            <person name="Kuo A."/>
            <person name="Kohler A."/>
            <person name="Jargeat P."/>
            <person name="Nagy L.G."/>
            <person name="Floudas D."/>
            <person name="Copeland A."/>
            <person name="Barry K.W."/>
            <person name="Cichocki N."/>
            <person name="Veneault-Fourrey C."/>
            <person name="LaButti K."/>
            <person name="Lindquist E.A."/>
            <person name="Lipzen A."/>
            <person name="Lundell T."/>
            <person name="Morin E."/>
            <person name="Murat C."/>
            <person name="Sun H."/>
            <person name="Tunlid A."/>
            <person name="Henrissat B."/>
            <person name="Grigoriev I.V."/>
            <person name="Hibbett D.S."/>
            <person name="Martin F."/>
            <person name="Nordberg H.P."/>
            <person name="Cantor M.N."/>
            <person name="Hua S.X."/>
        </authorList>
    </citation>
    <scope>NUCLEOTIDE SEQUENCE [LARGE SCALE GENOMIC DNA]</scope>
    <source>
        <strain evidence="1 2">Ve08.2h10</strain>
    </source>
</reference>
<gene>
    <name evidence="1" type="ORF">PAXRUDRAFT_835647</name>
</gene>